<dbReference type="PANTHER" id="PTHR42776">
    <property type="entry name" value="SERINE PEPTIDASE S9 FAMILY MEMBER"/>
    <property type="match status" value="1"/>
</dbReference>
<dbReference type="InterPro" id="IPR029058">
    <property type="entry name" value="AB_hydrolase_fold"/>
</dbReference>
<organism evidence="3 4">
    <name type="scientific">Chitinophaga rhizophila</name>
    <dbReference type="NCBI Taxonomy" id="2866212"/>
    <lineage>
        <taxon>Bacteria</taxon>
        <taxon>Pseudomonadati</taxon>
        <taxon>Bacteroidota</taxon>
        <taxon>Chitinophagia</taxon>
        <taxon>Chitinophagales</taxon>
        <taxon>Chitinophagaceae</taxon>
        <taxon>Chitinophaga</taxon>
    </lineage>
</organism>
<dbReference type="SUPFAM" id="SSF53474">
    <property type="entry name" value="alpha/beta-Hydrolases"/>
    <property type="match status" value="1"/>
</dbReference>
<dbReference type="SUPFAM" id="SSF82171">
    <property type="entry name" value="DPP6 N-terminal domain-like"/>
    <property type="match status" value="1"/>
</dbReference>
<accession>A0ABS7G6N4</accession>
<dbReference type="RefSeq" id="WP_220248274.1">
    <property type="nucleotide sequence ID" value="NZ_JAICCF010000001.1"/>
</dbReference>
<keyword evidence="1" id="KW-0378">Hydrolase</keyword>
<dbReference type="Proteomes" id="UP000812961">
    <property type="component" value="Unassembled WGS sequence"/>
</dbReference>
<name>A0ABS7G6N4_9BACT</name>
<evidence type="ECO:0000313" key="4">
    <source>
        <dbReference type="Proteomes" id="UP000812961"/>
    </source>
</evidence>
<feature type="domain" description="Peptidase S9 prolyl oligopeptidase catalytic" evidence="2">
    <location>
        <begin position="673"/>
        <end position="849"/>
    </location>
</feature>
<evidence type="ECO:0000256" key="1">
    <source>
        <dbReference type="ARBA" id="ARBA00022801"/>
    </source>
</evidence>
<dbReference type="Pfam" id="PF00326">
    <property type="entry name" value="Peptidase_S9"/>
    <property type="match status" value="1"/>
</dbReference>
<evidence type="ECO:0000313" key="3">
    <source>
        <dbReference type="EMBL" id="MBW8683041.1"/>
    </source>
</evidence>
<reference evidence="3 4" key="1">
    <citation type="submission" date="2021-08" db="EMBL/GenBank/DDBJ databases">
        <title>The genome sequence of Chitinophaga sp. B61.</title>
        <authorList>
            <person name="Zhang X."/>
        </authorList>
    </citation>
    <scope>NUCLEOTIDE SEQUENCE [LARGE SCALE GENOMIC DNA]</scope>
    <source>
        <strain evidence="3 4">B61</strain>
    </source>
</reference>
<sequence length="862" mass="99252">MRYLIICLFYSLFQPVLLSGQKRPINDTTYKNWKEVRYGVISDDGEFAGYTIINEPSQKSTFVVTSTDKTWEKRFIDVSNTHFSSDGKYLFGIRQDSLLRQKLRSDIFTILPYCSNYSLVSKNRSEWLVYKKITADNTIIIENLRTGKTNSIPGVLDFIVNNEWACILYKRKTDNDSTENLFLLDLVSGITKSIAKTANTNNFIFDKCGDRLAFTIGNTEIKRIGIYNRRDNTLKTVSDSAIAINKTFSTDFWQFTSDCRGIFFTQKEKSINKHVTSNAKFKVWNYKDAYLPGDYDAKKASIKNGQNLSVIDISSLSIRQLLQGNQKINHMPKQTDVFFVKSSYGRSIEVPWNKDLFPSYFLCHSKTGKIDTIKHQSKYEISVFGFSENNDFFVYYDTESKQYISFNCNTGKKSIIGKDIPEVPFDNIEYYDETEKIALAGINGWASNSNKVIIRGRYNIWSVDLNGKEKSTNLTSMCSSNGKTVFKLSDAESNIDLKENIPITSYDYATRATTFYTLNLKKQLCKKIFHTTDYLVEPFSYPYTRFLKAKNADKYIFVTEHSMRSSNYIFTDNFETFDTLSNVNPQLDYNWLTSEIIKYNDADGKQCEGILYKPENFDPRHKYPVIINYYLDQTTRFNKYISPEPENTGFNIPLLLNAGYLVVRPNLYIERSKPGESALKSVLAVTEYLCKQTWIDSTKLGILGHSLGGYFTNYFITNSNRFAAAISEAGVSNMIDGVTGMWGDRDSQADYYIEGPPRMMVELHNAPDAYIKNSPILSTDKVSTPLLLIHNNNDSAVPVMHSKQLFIQLRRQGLPVWLLQYEGETHIVDDEENTLDLQQKVLQFYNYLLRNEPMPQWMNMHI</sequence>
<dbReference type="Gene3D" id="3.40.50.1820">
    <property type="entry name" value="alpha/beta hydrolase"/>
    <property type="match status" value="1"/>
</dbReference>
<dbReference type="EMBL" id="JAICCF010000001">
    <property type="protein sequence ID" value="MBW8683041.1"/>
    <property type="molecule type" value="Genomic_DNA"/>
</dbReference>
<comment type="caution">
    <text evidence="3">The sequence shown here is derived from an EMBL/GenBank/DDBJ whole genome shotgun (WGS) entry which is preliminary data.</text>
</comment>
<evidence type="ECO:0000259" key="2">
    <source>
        <dbReference type="Pfam" id="PF00326"/>
    </source>
</evidence>
<dbReference type="InterPro" id="IPR001375">
    <property type="entry name" value="Peptidase_S9_cat"/>
</dbReference>
<dbReference type="PANTHER" id="PTHR42776:SF27">
    <property type="entry name" value="DIPEPTIDYL PEPTIDASE FAMILY MEMBER 6"/>
    <property type="match status" value="1"/>
</dbReference>
<keyword evidence="4" id="KW-1185">Reference proteome</keyword>
<gene>
    <name evidence="3" type="ORF">K1Y79_01725</name>
</gene>
<protein>
    <submittedName>
        <fullName evidence="3">Prolyl oligopeptidase family serine peptidase</fullName>
    </submittedName>
</protein>
<proteinExistence type="predicted"/>